<evidence type="ECO:0000313" key="2">
    <source>
        <dbReference type="Proteomes" id="UP000287243"/>
    </source>
</evidence>
<dbReference type="EMBL" id="CP019384">
    <property type="protein sequence ID" value="QAT16992.1"/>
    <property type="molecule type" value="Genomic_DNA"/>
</dbReference>
<dbReference type="KEGG" id="vai:BU251_04215"/>
<organism evidence="1 2">
    <name type="scientific">Velamenicoccus archaeovorus</name>
    <dbReference type="NCBI Taxonomy" id="1930593"/>
    <lineage>
        <taxon>Bacteria</taxon>
        <taxon>Pseudomonadati</taxon>
        <taxon>Candidatus Omnitrophota</taxon>
        <taxon>Candidatus Velamenicoccus</taxon>
    </lineage>
</organism>
<dbReference type="AlphaFoldDB" id="A0A410P4E1"/>
<name>A0A410P4E1_VELA1</name>
<gene>
    <name evidence="1" type="ORF">BU251_04215</name>
</gene>
<sequence>MFPLQKKGKNSFVLKFHKDLYKQEPLDRLLKEDKGWVKELKTKDKSYRHCELKNAQLKDVLEWANYLFYLNKTS</sequence>
<accession>A0A410P4E1</accession>
<dbReference type="RefSeq" id="WP_164908862.1">
    <property type="nucleotide sequence ID" value="NZ_CP019384.1"/>
</dbReference>
<protein>
    <submittedName>
        <fullName evidence="1">Uncharacterized protein</fullName>
    </submittedName>
</protein>
<proteinExistence type="predicted"/>
<evidence type="ECO:0000313" key="1">
    <source>
        <dbReference type="EMBL" id="QAT16992.1"/>
    </source>
</evidence>
<dbReference type="Proteomes" id="UP000287243">
    <property type="component" value="Chromosome"/>
</dbReference>
<keyword evidence="2" id="KW-1185">Reference proteome</keyword>
<reference evidence="1 2" key="1">
    <citation type="submission" date="2017-01" db="EMBL/GenBank/DDBJ databases">
        <title>First insights into the biology of 'candidatus Vampirococcus archaeovorus'.</title>
        <authorList>
            <person name="Kizina J."/>
            <person name="Jordan S."/>
            <person name="Stueber K."/>
            <person name="Reinhardt R."/>
            <person name="Harder J."/>
        </authorList>
    </citation>
    <scope>NUCLEOTIDE SEQUENCE [LARGE SCALE GENOMIC DNA]</scope>
    <source>
        <strain evidence="1 2">LiM</strain>
    </source>
</reference>